<protein>
    <submittedName>
        <fullName evidence="1">Uncharacterized protein</fullName>
    </submittedName>
</protein>
<reference evidence="1" key="1">
    <citation type="submission" date="2018-12" db="EMBL/GenBank/DDBJ databases">
        <authorList>
            <person name="Will S."/>
            <person name="Neumann-Schaal M."/>
            <person name="Henke P."/>
        </authorList>
    </citation>
    <scope>NUCLEOTIDE SEQUENCE</scope>
    <source>
        <strain evidence="1">PCC 7102</strain>
    </source>
</reference>
<proteinExistence type="predicted"/>
<dbReference type="Proteomes" id="UP000271624">
    <property type="component" value="Unassembled WGS sequence"/>
</dbReference>
<reference evidence="1" key="2">
    <citation type="journal article" date="2019" name="Genome Biol. Evol.">
        <title>Day and night: Metabolic profiles and evolutionary relationships of six axenic non-marine cyanobacteria.</title>
        <authorList>
            <person name="Will S.E."/>
            <person name="Henke P."/>
            <person name="Boedeker C."/>
            <person name="Huang S."/>
            <person name="Brinkmann H."/>
            <person name="Rohde M."/>
            <person name="Jarek M."/>
            <person name="Friedl T."/>
            <person name="Seufert S."/>
            <person name="Schumacher M."/>
            <person name="Overmann J."/>
            <person name="Neumann-Schaal M."/>
            <person name="Petersen J."/>
        </authorList>
    </citation>
    <scope>NUCLEOTIDE SEQUENCE [LARGE SCALE GENOMIC DNA]</scope>
    <source>
        <strain evidence="1">PCC 7102</strain>
    </source>
</reference>
<name>A0A433V539_9CYAN</name>
<dbReference type="AlphaFoldDB" id="A0A433V539"/>
<evidence type="ECO:0000313" key="2">
    <source>
        <dbReference type="Proteomes" id="UP000271624"/>
    </source>
</evidence>
<keyword evidence="2" id="KW-1185">Reference proteome</keyword>
<organism evidence="1 2">
    <name type="scientific">Dulcicalothrix desertica PCC 7102</name>
    <dbReference type="NCBI Taxonomy" id="232991"/>
    <lineage>
        <taxon>Bacteria</taxon>
        <taxon>Bacillati</taxon>
        <taxon>Cyanobacteriota</taxon>
        <taxon>Cyanophyceae</taxon>
        <taxon>Nostocales</taxon>
        <taxon>Calotrichaceae</taxon>
        <taxon>Dulcicalothrix</taxon>
    </lineage>
</organism>
<accession>A0A433V539</accession>
<gene>
    <name evidence="1" type="ORF">DSM106972_067610</name>
</gene>
<comment type="caution">
    <text evidence="1">The sequence shown here is derived from an EMBL/GenBank/DDBJ whole genome shotgun (WGS) entry which is preliminary data.</text>
</comment>
<dbReference type="EMBL" id="RSCL01000020">
    <property type="protein sequence ID" value="RUT01210.1"/>
    <property type="molecule type" value="Genomic_DNA"/>
</dbReference>
<evidence type="ECO:0000313" key="1">
    <source>
        <dbReference type="EMBL" id="RUT01210.1"/>
    </source>
</evidence>
<sequence>MNGSEFIIKQALIKKHGIDNLRYLKAYISLKKHNNNFSRYKLRHAKLQSLFANIELLLLL</sequence>